<accession>A0ABU8SMM5</accession>
<sequence>MNLLTAQELVTTIVTSLSAIIAVFQYVWNSRPHYQVLKSINNYSIGEPKDSLSIQIANTGKLKMNIALKGITNSKHDGSNQHFADAISFPKSMTDFKSFDPNEVGTLIEFSSKGFYQLITYRSNSKFLSQVQSRIKQQAPIEFYVWTIDYRQQKRPLYVKIGVDTGFYRNLTALLNH</sequence>
<dbReference type="RefSeq" id="WP_339960975.1">
    <property type="nucleotide sequence ID" value="NZ_JAWMWH010000003.1"/>
</dbReference>
<feature type="transmembrane region" description="Helical" evidence="1">
    <location>
        <begin position="6"/>
        <end position="28"/>
    </location>
</feature>
<keyword evidence="1" id="KW-0472">Membrane</keyword>
<evidence type="ECO:0000313" key="2">
    <source>
        <dbReference type="EMBL" id="MEJ6401129.1"/>
    </source>
</evidence>
<evidence type="ECO:0000256" key="1">
    <source>
        <dbReference type="SAM" id="Phobius"/>
    </source>
</evidence>
<organism evidence="2 3">
    <name type="scientific">Nicoliella lavandulae</name>
    <dbReference type="NCBI Taxonomy" id="3082954"/>
    <lineage>
        <taxon>Bacteria</taxon>
        <taxon>Bacillati</taxon>
        <taxon>Bacillota</taxon>
        <taxon>Bacilli</taxon>
        <taxon>Lactobacillales</taxon>
        <taxon>Lactobacillaceae</taxon>
        <taxon>Nicoliella</taxon>
    </lineage>
</organism>
<protein>
    <submittedName>
        <fullName evidence="2">Uncharacterized protein</fullName>
    </submittedName>
</protein>
<keyword evidence="1" id="KW-0812">Transmembrane</keyword>
<dbReference type="Proteomes" id="UP001370590">
    <property type="component" value="Unassembled WGS sequence"/>
</dbReference>
<evidence type="ECO:0000313" key="3">
    <source>
        <dbReference type="Proteomes" id="UP001370590"/>
    </source>
</evidence>
<proteinExistence type="predicted"/>
<keyword evidence="3" id="KW-1185">Reference proteome</keyword>
<reference evidence="2 3" key="1">
    <citation type="submission" date="2023-10" db="EMBL/GenBank/DDBJ databases">
        <title>Nicoliella lavandulae sp. nov. isolated from Lavandula angustifolia flowers.</title>
        <authorList>
            <person name="Alcantara C."/>
            <person name="Zuniga M."/>
            <person name="Landete J.M."/>
            <person name="Monedero V."/>
        </authorList>
    </citation>
    <scope>NUCLEOTIDE SEQUENCE [LARGE SCALE GENOMIC DNA]</scope>
    <source>
        <strain evidence="2 3">Es01</strain>
    </source>
</reference>
<name>A0ABU8SMM5_9LACO</name>
<gene>
    <name evidence="2" type="ORF">R4146_08240</name>
</gene>
<keyword evidence="1" id="KW-1133">Transmembrane helix</keyword>
<dbReference type="EMBL" id="JAWMWH010000003">
    <property type="protein sequence ID" value="MEJ6401129.1"/>
    <property type="molecule type" value="Genomic_DNA"/>
</dbReference>
<comment type="caution">
    <text evidence="2">The sequence shown here is derived from an EMBL/GenBank/DDBJ whole genome shotgun (WGS) entry which is preliminary data.</text>
</comment>